<sequence>RGYLSACQGLDGLIHIISSRNHYAFNVKWLKTLPPALVDEPRKVKPIVETFTGPTDFDNPGWLDYKGPIAHFNGKGQYTIKSGSHYNGINRHVGTGSFEAVFELKNIRYNPPGPKISEGVTLGLRDPLAEGGETMFVWIKQNMITLRDPHPVTLEQPPKSAKIKFVYEDTTRRWRVFYGLNGAEPTNEFKRSQIDGIYFGESTSESIGAYVLMSNGSVDLDHFEIVPSPR</sequence>
<gene>
    <name evidence="1" type="ORF">S03H2_55893</name>
</gene>
<evidence type="ECO:0000313" key="1">
    <source>
        <dbReference type="EMBL" id="GAH83913.1"/>
    </source>
</evidence>
<comment type="caution">
    <text evidence="1">The sequence shown here is derived from an EMBL/GenBank/DDBJ whole genome shotgun (WGS) entry which is preliminary data.</text>
</comment>
<dbReference type="EMBL" id="BARU01035739">
    <property type="protein sequence ID" value="GAH83913.1"/>
    <property type="molecule type" value="Genomic_DNA"/>
</dbReference>
<accession>X1KPF2</accession>
<feature type="non-terminal residue" evidence="1">
    <location>
        <position position="1"/>
    </location>
</feature>
<protein>
    <recommendedName>
        <fullName evidence="2">Beta-xylosidase C-terminal Concanavalin A-like domain-containing protein</fullName>
    </recommendedName>
</protein>
<proteinExistence type="predicted"/>
<name>X1KPF2_9ZZZZ</name>
<reference evidence="1" key="1">
    <citation type="journal article" date="2014" name="Front. Microbiol.">
        <title>High frequency of phylogenetically diverse reductive dehalogenase-homologous genes in deep subseafloor sedimentary metagenomes.</title>
        <authorList>
            <person name="Kawai M."/>
            <person name="Futagami T."/>
            <person name="Toyoda A."/>
            <person name="Takaki Y."/>
            <person name="Nishi S."/>
            <person name="Hori S."/>
            <person name="Arai W."/>
            <person name="Tsubouchi T."/>
            <person name="Morono Y."/>
            <person name="Uchiyama I."/>
            <person name="Ito T."/>
            <person name="Fujiyama A."/>
            <person name="Inagaki F."/>
            <person name="Takami H."/>
        </authorList>
    </citation>
    <scope>NUCLEOTIDE SEQUENCE</scope>
    <source>
        <strain evidence="1">Expedition CK06-06</strain>
    </source>
</reference>
<evidence type="ECO:0008006" key="2">
    <source>
        <dbReference type="Google" id="ProtNLM"/>
    </source>
</evidence>
<dbReference type="AlphaFoldDB" id="X1KPF2"/>
<organism evidence="1">
    <name type="scientific">marine sediment metagenome</name>
    <dbReference type="NCBI Taxonomy" id="412755"/>
    <lineage>
        <taxon>unclassified sequences</taxon>
        <taxon>metagenomes</taxon>
        <taxon>ecological metagenomes</taxon>
    </lineage>
</organism>